<gene>
    <name evidence="17" type="primary">LOC113789829</name>
</gene>
<keyword evidence="8 12" id="KW-0547">Nucleotide-binding</keyword>
<dbReference type="GO" id="GO:0005524">
    <property type="term" value="F:ATP binding"/>
    <property type="evidence" value="ECO:0007669"/>
    <property type="project" value="UniProtKB-UniRule"/>
</dbReference>
<evidence type="ECO:0000256" key="14">
    <source>
        <dbReference type="PIRSR" id="PIRSR001558-2"/>
    </source>
</evidence>
<dbReference type="InterPro" id="IPR014709">
    <property type="entry name" value="Glutathione_synthase_C_euk"/>
</dbReference>
<feature type="binding site" evidence="13">
    <location>
        <position position="213"/>
    </location>
    <ligand>
        <name>substrate</name>
    </ligand>
</feature>
<accession>A0A6P6XTJ4</accession>
<evidence type="ECO:0000256" key="2">
    <source>
        <dbReference type="ARBA" id="ARBA00010385"/>
    </source>
</evidence>
<feature type="binding site" evidence="14">
    <location>
        <position position="133"/>
    </location>
    <ligand>
        <name>Mg(2+)</name>
        <dbReference type="ChEBI" id="CHEBI:18420"/>
    </ligand>
</feature>
<keyword evidence="7 12" id="KW-0479">Metal-binding</keyword>
<dbReference type="KEGG" id="dpte:113789829"/>
<keyword evidence="9 12" id="KW-0067">ATP-binding</keyword>
<comment type="similarity">
    <text evidence="2 12">Belongs to the eukaryotic GSH synthase family.</text>
</comment>
<feature type="binding site" evidence="13">
    <location>
        <begin position="359"/>
        <end position="368"/>
    </location>
    <ligand>
        <name>ATP</name>
        <dbReference type="ChEBI" id="CHEBI:30616"/>
    </ligand>
</feature>
<evidence type="ECO:0000256" key="12">
    <source>
        <dbReference type="PIRNR" id="PIRNR001558"/>
    </source>
</evidence>
<comment type="cofactor">
    <cofactor evidence="12 14">
        <name>Mg(2+)</name>
        <dbReference type="ChEBI" id="CHEBI:18420"/>
    </cofactor>
    <text evidence="12 14">Binds 1 Mg(2+) ion per subunit.</text>
</comment>
<proteinExistence type="inferred from homology"/>
<comment type="pathway">
    <text evidence="1 12">Sulfur metabolism; glutathione biosynthesis; glutathione from L-cysteine and L-glutamate: step 2/2.</text>
</comment>
<dbReference type="GO" id="GO:0000287">
    <property type="term" value="F:magnesium ion binding"/>
    <property type="evidence" value="ECO:0007669"/>
    <property type="project" value="UniProtKB-UniRule"/>
</dbReference>
<reference evidence="17" key="1">
    <citation type="submission" date="2025-08" db="UniProtKB">
        <authorList>
            <consortium name="RefSeq"/>
        </authorList>
    </citation>
    <scope>IDENTIFICATION</scope>
    <source>
        <strain evidence="17">Airmid</strain>
    </source>
</reference>
<dbReference type="OrthoDB" id="2020073at2759"/>
<dbReference type="InterPro" id="IPR016185">
    <property type="entry name" value="PreATP-grasp_dom_sf"/>
</dbReference>
<evidence type="ECO:0000256" key="9">
    <source>
        <dbReference type="ARBA" id="ARBA00022840"/>
    </source>
</evidence>
<dbReference type="Gene3D" id="3.30.1490.80">
    <property type="match status" value="1"/>
</dbReference>
<feature type="binding site" evidence="13">
    <location>
        <position position="118"/>
    </location>
    <ligand>
        <name>substrate</name>
    </ligand>
</feature>
<dbReference type="InterPro" id="IPR037013">
    <property type="entry name" value="GSH-S_sub-bd_sf"/>
</dbReference>
<keyword evidence="6 12" id="KW-0317">Glutathione biosynthesis</keyword>
<evidence type="ECO:0000256" key="8">
    <source>
        <dbReference type="ARBA" id="ARBA00022741"/>
    </source>
</evidence>
<feature type="binding site" evidence="14">
    <location>
        <position position="363"/>
    </location>
    <ligand>
        <name>Mg(2+)</name>
        <dbReference type="ChEBI" id="CHEBI:18420"/>
    </ligand>
</feature>
<dbReference type="Gene3D" id="1.10.1080.10">
    <property type="entry name" value="Glutathione Synthetase, Chain A, domain 3"/>
    <property type="match status" value="1"/>
</dbReference>
<feature type="binding site" evidence="13">
    <location>
        <position position="464"/>
    </location>
    <ligand>
        <name>ATP</name>
        <dbReference type="ChEBI" id="CHEBI:30616"/>
    </ligand>
</feature>
<feature type="binding site" evidence="13">
    <location>
        <position position="458"/>
    </location>
    <ligand>
        <name>ATP</name>
        <dbReference type="ChEBI" id="CHEBI:30616"/>
    </ligand>
</feature>
<dbReference type="AlphaFoldDB" id="A0A6P6XTJ4"/>
<feature type="binding site" evidence="13">
    <location>
        <begin position="395"/>
        <end position="398"/>
    </location>
    <ligand>
        <name>ATP</name>
        <dbReference type="ChEBI" id="CHEBI:30616"/>
    </ligand>
</feature>
<feature type="domain" description="Glutathione synthase substrate-binding" evidence="15">
    <location>
        <begin position="198"/>
        <end position="304"/>
    </location>
</feature>
<evidence type="ECO:0000256" key="5">
    <source>
        <dbReference type="ARBA" id="ARBA00022598"/>
    </source>
</evidence>
<feature type="binding site" evidence="13">
    <location>
        <position position="456"/>
    </location>
    <ligand>
        <name>substrate</name>
    </ligand>
</feature>
<evidence type="ECO:0000313" key="16">
    <source>
        <dbReference type="Proteomes" id="UP000515146"/>
    </source>
</evidence>
<dbReference type="NCBIfam" id="TIGR01986">
    <property type="entry name" value="glut_syn_euk"/>
    <property type="match status" value="1"/>
</dbReference>
<dbReference type="Gene3D" id="3.30.1490.50">
    <property type="match status" value="1"/>
</dbReference>
<dbReference type="OMA" id="NGLVMYP"/>
<evidence type="ECO:0000256" key="10">
    <source>
        <dbReference type="ARBA" id="ARBA00022842"/>
    </source>
</evidence>
<keyword evidence="16" id="KW-1185">Reference proteome</keyword>
<dbReference type="GO" id="GO:0004363">
    <property type="term" value="F:glutathione synthase activity"/>
    <property type="evidence" value="ECO:0007669"/>
    <property type="project" value="UniProtKB-UniRule"/>
</dbReference>
<feature type="binding site" evidence="13">
    <location>
        <position position="307"/>
    </location>
    <ligand>
        <name>ATP</name>
        <dbReference type="ChEBI" id="CHEBI:30616"/>
    </ligand>
</feature>
<dbReference type="PANTHER" id="PTHR11130">
    <property type="entry name" value="GLUTATHIONE SYNTHETASE"/>
    <property type="match status" value="1"/>
</dbReference>
<dbReference type="InParanoid" id="A0A6P6XTJ4"/>
<evidence type="ECO:0000313" key="17">
    <source>
        <dbReference type="RefSeq" id="XP_027195219.1"/>
    </source>
</evidence>
<sequence>MVMKLNKRFNWIDVEDDVRLYALSLGICFRKIPMDERRSMYCLPVTLFPTPIERSIFQRAQNLQPPINQLIHNISINHQFLEQSLLKLPDEFVVKLFNIYETVMKEGYAASHQLGIFRSDYMIDKHRNLKQVEVNTISSGFCALTEQVTKLHRYTLKHYQGLSDDQIDQHITTNDSLDRVAQSLIDAHRLYPNADSAAILFVVQENESNIMDQKMIEWKLKPYVQIYRRSFCQLDNGIISLGPNKQLLLTLDHDNDRMQIEISVVYFRTAYSSNCFRHENSWKLRLLLEKSRAIKCPSIQLQLAGFKQFQPMLSDRTIFDRFCCHPNADQLFNTYVKFWNISQSSRDMVVKNPSGFVLKSNQEGGGNNVFGEQIIDKLDGMLNNNENNNDAHFLMEFIQQKPIESLLILKQLPSNTLSNTVPYHSVDSELGIYGSILIETNGNNIVSNQNAGHLLRSKIYGEKEAGVVSGAGILDTPFLV</sequence>
<dbReference type="Gene3D" id="3.30.470.20">
    <property type="entry name" value="ATP-grasp fold, B domain"/>
    <property type="match status" value="1"/>
</dbReference>
<evidence type="ECO:0000259" key="15">
    <source>
        <dbReference type="Pfam" id="PF03199"/>
    </source>
</evidence>
<dbReference type="InterPro" id="IPR014049">
    <property type="entry name" value="Glutathione_synthase_N_euk"/>
</dbReference>
<feature type="binding site" evidence="13">
    <location>
        <position position="133"/>
    </location>
    <ligand>
        <name>ATP</name>
        <dbReference type="ChEBI" id="CHEBI:30616"/>
    </ligand>
</feature>
<evidence type="ECO:0000256" key="13">
    <source>
        <dbReference type="PIRSR" id="PIRSR001558-1"/>
    </source>
</evidence>
<name>A0A6P6XTJ4_DERPT</name>
<dbReference type="InterPro" id="IPR014042">
    <property type="entry name" value="Glutathione_synthase_a-hlx"/>
</dbReference>
<dbReference type="Pfam" id="PF03917">
    <property type="entry name" value="GSH_synth_ATP"/>
    <property type="match status" value="1"/>
</dbReference>
<evidence type="ECO:0000256" key="11">
    <source>
        <dbReference type="ARBA" id="ARBA00048871"/>
    </source>
</evidence>
<dbReference type="UniPathway" id="UPA00142">
    <property type="reaction ID" value="UER00210"/>
</dbReference>
<dbReference type="Proteomes" id="UP000515146">
    <property type="component" value="Unplaced"/>
</dbReference>
<comment type="catalytic activity">
    <reaction evidence="11">
        <text>gamma-L-glutamyl-L-cysteine + glycine + ATP = glutathione + ADP + phosphate + H(+)</text>
        <dbReference type="Rhea" id="RHEA:13557"/>
        <dbReference type="ChEBI" id="CHEBI:15378"/>
        <dbReference type="ChEBI" id="CHEBI:30616"/>
        <dbReference type="ChEBI" id="CHEBI:43474"/>
        <dbReference type="ChEBI" id="CHEBI:57305"/>
        <dbReference type="ChEBI" id="CHEBI:57925"/>
        <dbReference type="ChEBI" id="CHEBI:58173"/>
        <dbReference type="ChEBI" id="CHEBI:456216"/>
        <dbReference type="EC" id="6.3.2.3"/>
    </reaction>
    <physiologicalReaction direction="left-to-right" evidence="11">
        <dbReference type="Rhea" id="RHEA:13558"/>
    </physiologicalReaction>
</comment>
<dbReference type="SUPFAM" id="SSF52440">
    <property type="entry name" value="PreATP-grasp domain"/>
    <property type="match status" value="1"/>
</dbReference>
<dbReference type="GO" id="GO:0043295">
    <property type="term" value="F:glutathione binding"/>
    <property type="evidence" value="ECO:0007669"/>
    <property type="project" value="UniProtKB-UniRule"/>
</dbReference>
<dbReference type="SUPFAM" id="SSF56059">
    <property type="entry name" value="Glutathione synthetase ATP-binding domain-like"/>
    <property type="match status" value="1"/>
</dbReference>
<dbReference type="Pfam" id="PF03199">
    <property type="entry name" value="GSH_synthase"/>
    <property type="match status" value="1"/>
</dbReference>
<keyword evidence="5 12" id="KW-0436">Ligase</keyword>
<feature type="binding site" evidence="13">
    <location>
        <position position="429"/>
    </location>
    <ligand>
        <name>ATP</name>
        <dbReference type="ChEBI" id="CHEBI:30616"/>
    </ligand>
</feature>
<dbReference type="Gene3D" id="3.40.50.1760">
    <property type="entry name" value="Glutathione synthase, substrate-binding domain superfamily, eukaryotic"/>
    <property type="match status" value="1"/>
</dbReference>
<dbReference type="GO" id="GO:0005829">
    <property type="term" value="C:cytosol"/>
    <property type="evidence" value="ECO:0007669"/>
    <property type="project" value="TreeGrafter"/>
</dbReference>
<protein>
    <recommendedName>
        <fullName evidence="4 12">Glutathione synthetase</fullName>
        <shortName evidence="12">GSH-S</shortName>
        <ecNumber evidence="3 12">6.3.2.3</ecNumber>
    </recommendedName>
</protein>
<evidence type="ECO:0000256" key="3">
    <source>
        <dbReference type="ARBA" id="ARBA00012214"/>
    </source>
</evidence>
<evidence type="ECO:0000256" key="4">
    <source>
        <dbReference type="ARBA" id="ARBA00020821"/>
    </source>
</evidence>
<dbReference type="InterPro" id="IPR005615">
    <property type="entry name" value="Glutathione_synthase"/>
</dbReference>
<dbReference type="PIRSF" id="PIRSF001558">
    <property type="entry name" value="GSHase"/>
    <property type="match status" value="1"/>
</dbReference>
<dbReference type="PANTHER" id="PTHR11130:SF0">
    <property type="entry name" value="GLUTATHIONE SYNTHETASE"/>
    <property type="match status" value="1"/>
</dbReference>
<dbReference type="FunCoup" id="A0A6P6XTJ4">
    <property type="interactions" value="1275"/>
</dbReference>
<evidence type="ECO:0000256" key="1">
    <source>
        <dbReference type="ARBA" id="ARBA00004965"/>
    </source>
</evidence>
<evidence type="ECO:0000256" key="7">
    <source>
        <dbReference type="ARBA" id="ARBA00022723"/>
    </source>
</evidence>
<dbReference type="EC" id="6.3.2.3" evidence="3 12"/>
<organism evidence="16 17">
    <name type="scientific">Dermatophagoides pteronyssinus</name>
    <name type="common">European house dust mite</name>
    <dbReference type="NCBI Taxonomy" id="6956"/>
    <lineage>
        <taxon>Eukaryota</taxon>
        <taxon>Metazoa</taxon>
        <taxon>Ecdysozoa</taxon>
        <taxon>Arthropoda</taxon>
        <taxon>Chelicerata</taxon>
        <taxon>Arachnida</taxon>
        <taxon>Acari</taxon>
        <taxon>Acariformes</taxon>
        <taxon>Sarcoptiformes</taxon>
        <taxon>Astigmata</taxon>
        <taxon>Psoroptidia</taxon>
        <taxon>Analgoidea</taxon>
        <taxon>Pyroglyphidae</taxon>
        <taxon>Dermatophagoidinae</taxon>
        <taxon>Dermatophagoides</taxon>
    </lineage>
</organism>
<feature type="binding site" evidence="14">
    <location>
        <position position="135"/>
    </location>
    <ligand>
        <name>Mg(2+)</name>
        <dbReference type="ChEBI" id="CHEBI:18420"/>
    </ligand>
</feature>
<dbReference type="RefSeq" id="XP_027195219.1">
    <property type="nucleotide sequence ID" value="XM_027339418.1"/>
</dbReference>
<dbReference type="InterPro" id="IPR004887">
    <property type="entry name" value="GSH_synth_subst-bd"/>
</dbReference>
<keyword evidence="10 12" id="KW-0460">Magnesium</keyword>
<evidence type="ECO:0000256" key="6">
    <source>
        <dbReference type="ARBA" id="ARBA00022684"/>
    </source>
</evidence>